<dbReference type="PANTHER" id="PTHR46507">
    <property type="entry name" value="AFADIN- AND ALPHA-ACTININ-BINDING PROTEIN"/>
    <property type="match status" value="1"/>
</dbReference>
<protein>
    <submittedName>
        <fullName evidence="1">Uncharacterized protein</fullName>
    </submittedName>
</protein>
<dbReference type="GO" id="GO:0034451">
    <property type="term" value="C:centriolar satellite"/>
    <property type="evidence" value="ECO:0007669"/>
    <property type="project" value="TreeGrafter"/>
</dbReference>
<dbReference type="EMBL" id="ACPB03017243">
    <property type="status" value="NOT_ANNOTATED_CDS"/>
    <property type="molecule type" value="Genomic_DNA"/>
</dbReference>
<sequence>MTSALCNEFNISASLKFVSSELEILGYPEVLYSCGNEKTTFVELINITWTLIADLKRLSLKGNERTVELAKLKSQLKTQNEEKLRLEKLLCKERNATLSIKESLDSTLNLKKTLERELREYKKEIKNLKKIIDIQNMQYGNELLGKENTIANLKFKLNKFVNNDNSSDKEELFVQKHLPLTKYPKLKEYVNSLNNNVQWLILDNANLRNLILKIMIVLSDKLSSKNIDEKKLSEQLLNLPGEDLIVKLEKEFKNILNQFKI</sequence>
<dbReference type="EnsemblMetazoa" id="RPRC011612-RA">
    <property type="protein sequence ID" value="RPRC011612-PA"/>
    <property type="gene ID" value="RPRC011612"/>
</dbReference>
<evidence type="ECO:0000313" key="2">
    <source>
        <dbReference type="Proteomes" id="UP000015103"/>
    </source>
</evidence>
<dbReference type="PANTHER" id="PTHR46507:SF4">
    <property type="entry name" value="SSX FAMILY MEMBER 2 INTERACTING PROTEIN"/>
    <property type="match status" value="1"/>
</dbReference>
<reference evidence="1" key="1">
    <citation type="submission" date="2015-05" db="UniProtKB">
        <authorList>
            <consortium name="EnsemblMetazoa"/>
        </authorList>
    </citation>
    <scope>IDENTIFICATION</scope>
</reference>
<dbReference type="Proteomes" id="UP000015103">
    <property type="component" value="Unassembled WGS sequence"/>
</dbReference>
<dbReference type="OMA" id="TSALCNE"/>
<evidence type="ECO:0000313" key="1">
    <source>
        <dbReference type="EnsemblMetazoa" id="RPRC011612-PA"/>
    </source>
</evidence>
<organism evidence="1 2">
    <name type="scientific">Rhodnius prolixus</name>
    <name type="common">Triatomid bug</name>
    <dbReference type="NCBI Taxonomy" id="13249"/>
    <lineage>
        <taxon>Eukaryota</taxon>
        <taxon>Metazoa</taxon>
        <taxon>Ecdysozoa</taxon>
        <taxon>Arthropoda</taxon>
        <taxon>Hexapoda</taxon>
        <taxon>Insecta</taxon>
        <taxon>Pterygota</taxon>
        <taxon>Neoptera</taxon>
        <taxon>Paraneoptera</taxon>
        <taxon>Hemiptera</taxon>
        <taxon>Heteroptera</taxon>
        <taxon>Panheteroptera</taxon>
        <taxon>Cimicomorpha</taxon>
        <taxon>Reduviidae</taxon>
        <taxon>Triatominae</taxon>
        <taxon>Rhodnius</taxon>
    </lineage>
</organism>
<dbReference type="AlphaFoldDB" id="T1I5P3"/>
<keyword evidence="2" id="KW-1185">Reference proteome</keyword>
<proteinExistence type="predicted"/>
<name>T1I5P3_RHOPR</name>
<dbReference type="InParanoid" id="T1I5P3"/>
<dbReference type="GO" id="GO:0036064">
    <property type="term" value="C:ciliary basal body"/>
    <property type="evidence" value="ECO:0007669"/>
    <property type="project" value="TreeGrafter"/>
</dbReference>
<dbReference type="GO" id="GO:0035735">
    <property type="term" value="P:intraciliary transport involved in cilium assembly"/>
    <property type="evidence" value="ECO:0007669"/>
    <property type="project" value="TreeGrafter"/>
</dbReference>
<dbReference type="VEuPathDB" id="VectorBase:RPRC011612"/>
<dbReference type="InterPro" id="IPR052300">
    <property type="entry name" value="Adhesion_Centrosome_assoc"/>
</dbReference>
<accession>T1I5P3</accession>
<dbReference type="HOGENOM" id="CLU_1066762_0_0_1"/>